<organism evidence="2 3">
    <name type="scientific">Microlunatus flavus</name>
    <dbReference type="NCBI Taxonomy" id="1036181"/>
    <lineage>
        <taxon>Bacteria</taxon>
        <taxon>Bacillati</taxon>
        <taxon>Actinomycetota</taxon>
        <taxon>Actinomycetes</taxon>
        <taxon>Propionibacteriales</taxon>
        <taxon>Propionibacteriaceae</taxon>
        <taxon>Microlunatus</taxon>
    </lineage>
</organism>
<reference evidence="3" key="1">
    <citation type="submission" date="2016-10" db="EMBL/GenBank/DDBJ databases">
        <authorList>
            <person name="Varghese N."/>
            <person name="Submissions S."/>
        </authorList>
    </citation>
    <scope>NUCLEOTIDE SEQUENCE [LARGE SCALE GENOMIC DNA]</scope>
    <source>
        <strain evidence="3">CGMCC 4.6856</strain>
    </source>
</reference>
<feature type="region of interest" description="Disordered" evidence="1">
    <location>
        <begin position="18"/>
        <end position="49"/>
    </location>
</feature>
<evidence type="ECO:0000313" key="3">
    <source>
        <dbReference type="Proteomes" id="UP000198504"/>
    </source>
</evidence>
<name>A0A1H9CQD6_9ACTN</name>
<accession>A0A1H9CQD6</accession>
<evidence type="ECO:0000313" key="2">
    <source>
        <dbReference type="EMBL" id="SEQ03440.1"/>
    </source>
</evidence>
<evidence type="ECO:0000256" key="1">
    <source>
        <dbReference type="SAM" id="MobiDB-lite"/>
    </source>
</evidence>
<protein>
    <submittedName>
        <fullName evidence="2">Uncharacterized protein</fullName>
    </submittedName>
</protein>
<dbReference type="Proteomes" id="UP000198504">
    <property type="component" value="Unassembled WGS sequence"/>
</dbReference>
<gene>
    <name evidence="2" type="ORF">SAMN05421756_102292</name>
</gene>
<dbReference type="AlphaFoldDB" id="A0A1H9CQD6"/>
<keyword evidence="3" id="KW-1185">Reference proteome</keyword>
<dbReference type="EMBL" id="FOFA01000002">
    <property type="protein sequence ID" value="SEQ03440.1"/>
    <property type="molecule type" value="Genomic_DNA"/>
</dbReference>
<sequence>MSGLVRIVLEAGRSDLQRFELDQAEPPEHVDRDGERYGPGVDHFDQPMRDITGAGRHRLCVP</sequence>
<feature type="compositionally biased region" description="Basic and acidic residues" evidence="1">
    <location>
        <begin position="18"/>
        <end position="48"/>
    </location>
</feature>
<proteinExistence type="predicted"/>